<keyword evidence="2" id="KW-1185">Reference proteome</keyword>
<gene>
    <name evidence="1" type="primary">PIK1_1</name>
    <name evidence="1" type="ORF">H4R21_006598</name>
</gene>
<reference evidence="1" key="1">
    <citation type="submission" date="2022-07" db="EMBL/GenBank/DDBJ databases">
        <title>Phylogenomic reconstructions and comparative analyses of Kickxellomycotina fungi.</title>
        <authorList>
            <person name="Reynolds N.K."/>
            <person name="Stajich J.E."/>
            <person name="Barry K."/>
            <person name="Grigoriev I.V."/>
            <person name="Crous P."/>
            <person name="Smith M.E."/>
        </authorList>
    </citation>
    <scope>NUCLEOTIDE SEQUENCE</scope>
    <source>
        <strain evidence="1">BCRC 34780</strain>
    </source>
</reference>
<comment type="caution">
    <text evidence="1">The sequence shown here is derived from an EMBL/GenBank/DDBJ whole genome shotgun (WGS) entry which is preliminary data.</text>
</comment>
<evidence type="ECO:0000313" key="1">
    <source>
        <dbReference type="EMBL" id="KAJ2790037.1"/>
    </source>
</evidence>
<keyword evidence="1" id="KW-0808">Transferase</keyword>
<sequence length="217" mass="24076">MRTASILLAQLARQQKALGIKVANLVVAPVAGASDGERAKGDSPEAARRRTNVGNATAQALVMEEIRAKLVHEMMQLEEIRLKQPGLDTASGAAQAAAGADGDQGMEDSISLYEVEFKDDPSARVLKEDWESKKARIRRTSPFGRRRNWGLLSVIVKEGADLRQEQLAVQLIREMQRIWRREETNVFVKYYRIMVTGEGCGLMETITNTVSVHSVKK</sequence>
<dbReference type="EC" id="2.7.1.67" evidence="1"/>
<dbReference type="Proteomes" id="UP001140087">
    <property type="component" value="Unassembled WGS sequence"/>
</dbReference>
<feature type="non-terminal residue" evidence="1">
    <location>
        <position position="217"/>
    </location>
</feature>
<dbReference type="EMBL" id="JANBUN010003617">
    <property type="protein sequence ID" value="KAJ2790037.1"/>
    <property type="molecule type" value="Genomic_DNA"/>
</dbReference>
<proteinExistence type="predicted"/>
<protein>
    <submittedName>
        <fullName evidence="1">Phosphatidylinositol 4-kinase pik1alpha (PI4-kinase)(PtdIns-4-kinase)</fullName>
        <ecNumber evidence="1">2.7.1.67</ecNumber>
    </submittedName>
</protein>
<organism evidence="1 2">
    <name type="scientific">Coemansia helicoidea</name>
    <dbReference type="NCBI Taxonomy" id="1286919"/>
    <lineage>
        <taxon>Eukaryota</taxon>
        <taxon>Fungi</taxon>
        <taxon>Fungi incertae sedis</taxon>
        <taxon>Zoopagomycota</taxon>
        <taxon>Kickxellomycotina</taxon>
        <taxon>Kickxellomycetes</taxon>
        <taxon>Kickxellales</taxon>
        <taxon>Kickxellaceae</taxon>
        <taxon>Coemansia</taxon>
    </lineage>
</organism>
<evidence type="ECO:0000313" key="2">
    <source>
        <dbReference type="Proteomes" id="UP001140087"/>
    </source>
</evidence>
<accession>A0ACC1KIG6</accession>
<name>A0ACC1KIG6_9FUNG</name>